<evidence type="ECO:0000256" key="2">
    <source>
        <dbReference type="ARBA" id="ARBA00004642"/>
    </source>
</evidence>
<dbReference type="EMBL" id="CAJOBB010000749">
    <property type="protein sequence ID" value="CAF3743474.1"/>
    <property type="molecule type" value="Genomic_DNA"/>
</dbReference>
<evidence type="ECO:0000256" key="9">
    <source>
        <dbReference type="SAM" id="Coils"/>
    </source>
</evidence>
<evidence type="ECO:0000313" key="14">
    <source>
        <dbReference type="Proteomes" id="UP000663860"/>
    </source>
</evidence>
<protein>
    <recommendedName>
        <fullName evidence="4">Midasin</fullName>
    </recommendedName>
</protein>
<evidence type="ECO:0000256" key="3">
    <source>
        <dbReference type="ARBA" id="ARBA00007188"/>
    </source>
</evidence>
<comment type="caution">
    <text evidence="12">The sequence shown here is derived from an EMBL/GenBank/DDBJ whole genome shotgun (WGS) entry which is preliminary data.</text>
</comment>
<proteinExistence type="inferred from homology"/>
<evidence type="ECO:0000256" key="7">
    <source>
        <dbReference type="ARBA" id="ARBA00023186"/>
    </source>
</evidence>
<reference evidence="12" key="1">
    <citation type="submission" date="2021-02" db="EMBL/GenBank/DDBJ databases">
        <authorList>
            <person name="Nowell W R."/>
        </authorList>
    </citation>
    <scope>NUCLEOTIDE SEQUENCE</scope>
</reference>
<dbReference type="Proteomes" id="UP000663868">
    <property type="component" value="Unassembled WGS sequence"/>
</dbReference>
<dbReference type="InterPro" id="IPR016024">
    <property type="entry name" value="ARM-type_fold"/>
</dbReference>
<evidence type="ECO:0000256" key="5">
    <source>
        <dbReference type="ARBA" id="ARBA00022741"/>
    </source>
</evidence>
<keyword evidence="9" id="KW-0175">Coiled coil</keyword>
<sequence length="3928" mass="455141">MENRDAKPGLSHLFLLFDVFDCSGEEMNALINLFMQCLEYNRSRLGDMRAYFVAPDYFEPIWRLYFDPLIIKQVLQGDDQTKNEALNKQAYRSILRQEVQVLWSDGRKDRYSDGMVSPRKPVNDFAHDCLKSCHDENELVSLLDQINLPLFNSKHVLPHWSKLYKYLQNEERFTLKIVKLLFEKLNIIHLVNCEVELYHLLLDLFESLTKLTDQEQMFLKDKLVQLIEKLLLHQTEDSTKNTIELTKRICAKTPAKNNNNGHHYFLFLLKDLLPIYQSSNSLNAIKSVDSEMIFWYIEHLLEQRKDSNQLMTEHCDALLYILKILSKYTDENYLKFIFDRVSIYSTDPFTFRMIESSISPSTTLATFVRSIVDTEIKDLLKSFQLTISNDFISVLITILEALTNNASTHITLFQSDELHQVVKKWLKVEEDPSTTNRLIFFLIDIGLSKYNRYSVNIADFFLEDYLKKFLTMNFQDQSPLSHLIYFLSSVSSEEQTTKSLIQTRAEILLKNLFSQTENLDEKNEELVDSFVSHLTSLNKEILKPSLRSTFIQLISPYIPDLMGLLGQSDRIKQESIKLLGQILDLTDKERLELTRNLMINSLDDEFNALTTQNQEEEEKDKVQEIFFFSSEEVKKLDVHRIRSEDFNEGRLFLSELEKSEQRTVDTLLRERISKQRSNQLKISKESSSDRLVLTSTSLENVLKILDVLNDPTPILLEGNTGVGKSATILEASKRVQRKLIRYNMSSRVTIDDLIGKVMLIFDETIQMTRFQFFQGPFTQAFINGYWILFDELNLAQDTVLQAIESALDTKQLTIYNSGSADESVSVHSMHKDFRLFATQNPNTGFFKDKREKLSAAFLSRFRPLVFSELSFDEWWEIAQQRLYPFLKDESSSYATFLVKDFNKNLRNAINDPNQKYLEAGPYAEISIRELLKWVKQIIWQKQHGNWPKDGKERGAILSFSAWCVYGARYRGDGRILIKNILTDNGKGYWGNPALETETIRINEKRQEIHFDEIRCSTQIGYSPIENPQQEWKRVFTLAGPQIVPFNEQIWSIAVNVHSSICEKMLTEQFILKHGIYRIDYSWLWNWLTSTAQIHHQINEFALFGFKLYIGRFRHTEAHNIVRECFNKNIQQVNFLINKLEFGFIQPEIPFILTKRVLSTLKQVAFNTNIQQPILLTGPEGCGKSDLLLTLAWLNGQQINQLNITPETEPSTLIGQIVPNEKQIDDTENDEKKLIWQDGYVTRSYINGHWILLDNFNSAESSVLERLNPILEENPMLILTEKGEVDELDMKPNYRLFATMTPPDSRYSAGNANELSPSLYNRFAIVHMIDMDKDSDELIQLAEGLLSDEDEGYSELATKLIREIFDFLAKTVTNISKLTVRNIARFLDSTYRLHQRFKGSMDRISILWTAYHVTIANQFKGEILKESMTNRIKELFRSHQPNCEFHQPPFTTWIKDNNEHILTPSRLNYCNAVLGAVVCNIPLLLEGPAAVGKTALISHLCKHIDYQRMFHRDNIQPAKLERVNNTDTTTIQDYLGTYLPVNDGFVFQKGALYRAMENGWWFLADEFNLADPSVMNILFPLLEGKNSILIPTSGKIITAKAGFHFFATQNDATYANRHQLPISLRNRFLEIQFDDFPQNELSIILQKRNQNRQTTIQPQSADDIAAFYHRLIKTRSRITFRELVKWLHRHQLFSSKKENWSLTGLSLLAGKYPIESTIRQQLIISLNNTWPHVIIPSNPEVKIEETGANFVLFKENDLSVEVETKSFKQSLILSSPKSFQRSLVRIALAIHAGEPVLLVGPTSSKTFLVETWAKLINRHDELVKIHLTPESEAADLVGEIQPYTFLDLLKQLPIIAQRFIQRFRSLCRNQNRPDLTENNLDIVLYNLTNLIIEDLPKEITNFEEIYSRDEQKRQEKEALQNQFPALRAQAEIFLLQPTIDEIHNEDSEDIIETNNEPIRTTTSDQYCIDYGHGPRIYRYCDDDEVDENDRETPTWSEDSLQYACYEIDDDDGYGGCTTNHPVQTTEDSTLSFEPQSSTPTETIDHEESKDKIDQIALPDTTSQLDDGYDIFPHMPETSRIYSEPAFESQPSVAEGDGYPNLVNSLATSTIFKSHLESLPVQSMRQTEFHSGLTQIITNIRREFQAILANITYSSFTAKDVTLLDYQSKYQNAWDCLTDGNADRTKPIFLFNDGPVITAAKCGGILFLEDLDLPNQAVIERLNSMLEPNPSLKLTEDITRRTEKNEDEIPLSKNFQIFASVHQDELHQLVKLSPATRSRFTEIYIPAYNDTELANLTKSALNQQKSETDDVDFIVEQMFSLRTKIRSDSEWKFSNDVHLLFRWIDFINNHHKAVSLVGRVSLGARFFYFDFLSSSKHLTLFNEWINSSPKPSIFQEFSSIFQIPDGSHGAITSDSLLSDKSVFPFLVENDSIILQYTKVRFLLKNSVDPIEKLKELKKKFFCVPTPTLINQIARIIAATSSKSPLLLEGLPGIGKTQVVREVCSLVGKECERINFSANTSLDQLIGCIVPRCVNNARVFQWQEGRVISAIRAKRWILFDELNLASPEVLEGLTPLFYRGISHYTISTTGEKVPIEDVLVFATMNPSTIGGGRSRLPRSISNLFTIVQVNDYTEDELRMILHKLFLTEIINNRITVKQLDALFDMQVSFKLHLSEGLIGRTGGPYSVNLRDLSKFRDVYYHCIKSQLEHYRSLSTVIDENENENDEEKKNSEELSPSMDDSTARLLSIRKFAQVVYACQFQGQNDFKKACEIINEKFPMSIQIENNNCSIDISSATVVRIGSIYMKTGTEIPSSTNLGLIHTKRTVRQLESLAVACQSQRTVLLEGEICSGKTSLVIELSRITRNKLIIIPLHENFETTDLIGSWLPSLSQKRGHPVLNKIELLFKDIIKFLLLIAMPLSTAKSNKIVFEKIKEILQLRRSTLNGKLEEMCSNEIVALKKVEKILQLFTHLPQYEAKVLVSCFIPQTMDFVEKLKQLRLNTKSEMAFTFVESEFVQAIQEGWWVLLDNINSAPSEVLERLNSLTEDNPMLSLYENSNGKILRKDDGTIHKNFRLFTTANLNRIYSNKLSSAFLNRVIRIWLPPIDDIDQNEEKKSNLYELLSSQLMNIPAGKQFARILVLIHYHVKEYVQNRQLIYPNDFQVTYRLIEQCVQTLKSLINENVPPVDACIYSLFRCYCSSLSDHDQCRFFLSQLQDVITKLDLHSSSMIFSTPNDQFNAKQDRHIQEEKFIQSKFIQLENFFIEFITNLMNILLQDGKLTDEIRNIFLLFFDEILLPMTPNDIQLIQLKQKIIHKTELSMIFNSLLQIKQIYVTNYSDEISKSLQNLFSISSKSLEFLSQQISQLLNKYIRNTSFSDPQKRFHFLQRSLRIIETFSQFFQSNFFQSLEPMIHLEKFLQTILFHLRRILIFKDRLSSYDILLEHSFNSIRKKYFDQTNEDFHVNTMSLKSFDHVQSNPIRSTKKDMRKIVEYLLFDLERKSLTREIIEHYSVLLEWIRIRWTFDDYLTKSIRDSLEKNLSITRQFINECELKFSSWQLNKTIAKIIEDTVSTLPVESDPTFNEYLRTKEQIESLQKKIGEKKKETQTIQTNSGQYSLSSGREFFDSTDDHMVSTHAENAFRSDNHMTLRRVGNVFRSEDHDFQTALADAEIELGRLNRDLMYLNEKHEENANKYQRLIKNSMEGRKEFRSSMQKVFQSDSYLFICKRYEQADSDQLNSLCQYLRKSRSNRTLINSDGFLDIQAILSTPFGKELISCENLLHSPLIFFLCTFYFLPDFLHQSRIRILSNWNELIEDKTDLRTFNENVFLIYCPNENQYDCVLLKIFNEPKKIKVKFLSLARDVPTNQFEDYLEKNLPEGISSRIEEDSLITIGDYIPNDDPHRFAFRTVQILRDPILGHSDPLPPLESSIPFVS</sequence>
<evidence type="ECO:0000256" key="4">
    <source>
        <dbReference type="ARBA" id="ARBA00017143"/>
    </source>
</evidence>
<evidence type="ECO:0000259" key="11">
    <source>
        <dbReference type="SMART" id="SM00382"/>
    </source>
</evidence>
<dbReference type="Gene3D" id="3.40.50.300">
    <property type="entry name" value="P-loop containing nucleotide triphosphate hydrolases"/>
    <property type="match status" value="8"/>
</dbReference>
<dbReference type="GO" id="GO:0005730">
    <property type="term" value="C:nucleolus"/>
    <property type="evidence" value="ECO:0007669"/>
    <property type="project" value="UniProtKB-SubCell"/>
</dbReference>
<feature type="region of interest" description="Disordered" evidence="10">
    <location>
        <begin position="2715"/>
        <end position="2735"/>
    </location>
</feature>
<comment type="similarity">
    <text evidence="3">Belongs to the midasin family.</text>
</comment>
<dbReference type="GO" id="GO:0005654">
    <property type="term" value="C:nucleoplasm"/>
    <property type="evidence" value="ECO:0007669"/>
    <property type="project" value="UniProtKB-SubCell"/>
</dbReference>
<dbReference type="InterPro" id="IPR011704">
    <property type="entry name" value="ATPase_dyneun-rel_AAA"/>
</dbReference>
<feature type="domain" description="AAA+ ATPase" evidence="11">
    <location>
        <begin position="1478"/>
        <end position="1676"/>
    </location>
</feature>
<dbReference type="GO" id="GO:0000027">
    <property type="term" value="P:ribosomal large subunit assembly"/>
    <property type="evidence" value="ECO:0007669"/>
    <property type="project" value="TreeGrafter"/>
</dbReference>
<feature type="domain" description="AAA+ ATPase" evidence="11">
    <location>
        <begin position="2479"/>
        <end position="2652"/>
    </location>
</feature>
<keyword evidence="6" id="KW-0067">ATP-binding</keyword>
<evidence type="ECO:0000256" key="10">
    <source>
        <dbReference type="SAM" id="MobiDB-lite"/>
    </source>
</evidence>
<feature type="domain" description="AAA+ ATPase" evidence="11">
    <location>
        <begin position="710"/>
        <end position="871"/>
    </location>
</feature>
<feature type="coiled-coil region" evidence="9">
    <location>
        <begin position="3661"/>
        <end position="3699"/>
    </location>
</feature>
<evidence type="ECO:0000256" key="1">
    <source>
        <dbReference type="ARBA" id="ARBA00004604"/>
    </source>
</evidence>
<comment type="subcellular location">
    <subcellularLocation>
        <location evidence="1">Nucleus</location>
        <location evidence="1">Nucleolus</location>
    </subcellularLocation>
    <subcellularLocation>
        <location evidence="2">Nucleus</location>
        <location evidence="2">Nucleoplasm</location>
    </subcellularLocation>
</comment>
<keyword evidence="8" id="KW-0539">Nucleus</keyword>
<dbReference type="GO" id="GO:0000055">
    <property type="term" value="P:ribosomal large subunit export from nucleus"/>
    <property type="evidence" value="ECO:0007669"/>
    <property type="project" value="TreeGrafter"/>
</dbReference>
<accession>A0A814ENI1</accession>
<dbReference type="InterPro" id="IPR003593">
    <property type="entry name" value="AAA+_ATPase"/>
</dbReference>
<feature type="region of interest" description="Disordered" evidence="10">
    <location>
        <begin position="2021"/>
        <end position="2048"/>
    </location>
</feature>
<dbReference type="GO" id="GO:0005524">
    <property type="term" value="F:ATP binding"/>
    <property type="evidence" value="ECO:0007669"/>
    <property type="project" value="UniProtKB-KW"/>
</dbReference>
<feature type="compositionally biased region" description="Polar residues" evidence="10">
    <location>
        <begin position="2021"/>
        <end position="2040"/>
    </location>
</feature>
<keyword evidence="5" id="KW-0547">Nucleotide-binding</keyword>
<evidence type="ECO:0000313" key="13">
    <source>
        <dbReference type="EMBL" id="CAF3743474.1"/>
    </source>
</evidence>
<dbReference type="FunFam" id="3.40.50.300:FF:000142">
    <property type="entry name" value="Midasin"/>
    <property type="match status" value="3"/>
</dbReference>
<dbReference type="GO" id="GO:0030687">
    <property type="term" value="C:preribosome, large subunit precursor"/>
    <property type="evidence" value="ECO:0007669"/>
    <property type="project" value="TreeGrafter"/>
</dbReference>
<dbReference type="SUPFAM" id="SSF48371">
    <property type="entry name" value="ARM repeat"/>
    <property type="match status" value="1"/>
</dbReference>
<dbReference type="EMBL" id="CAJNOE010000144">
    <property type="protein sequence ID" value="CAF0973740.1"/>
    <property type="molecule type" value="Genomic_DNA"/>
</dbReference>
<dbReference type="PANTHER" id="PTHR48103">
    <property type="entry name" value="MIDASIN-RELATED"/>
    <property type="match status" value="1"/>
</dbReference>
<keyword evidence="7" id="KW-0143">Chaperone</keyword>
<evidence type="ECO:0000313" key="12">
    <source>
        <dbReference type="EMBL" id="CAF0973740.1"/>
    </source>
</evidence>
<name>A0A814ENI1_9BILA</name>
<dbReference type="SMART" id="SM00382">
    <property type="entry name" value="AAA"/>
    <property type="match status" value="4"/>
</dbReference>
<feature type="coiled-coil region" evidence="9">
    <location>
        <begin position="3579"/>
        <end position="3606"/>
    </location>
</feature>
<dbReference type="GO" id="GO:0016887">
    <property type="term" value="F:ATP hydrolysis activity"/>
    <property type="evidence" value="ECO:0007669"/>
    <property type="project" value="InterPro"/>
</dbReference>
<feature type="domain" description="AAA+ ATPase" evidence="11">
    <location>
        <begin position="1169"/>
        <end position="1344"/>
    </location>
</feature>
<dbReference type="InterPro" id="IPR027417">
    <property type="entry name" value="P-loop_NTPase"/>
</dbReference>
<organism evidence="12 14">
    <name type="scientific">Adineta steineri</name>
    <dbReference type="NCBI Taxonomy" id="433720"/>
    <lineage>
        <taxon>Eukaryota</taxon>
        <taxon>Metazoa</taxon>
        <taxon>Spiralia</taxon>
        <taxon>Gnathifera</taxon>
        <taxon>Rotifera</taxon>
        <taxon>Eurotatoria</taxon>
        <taxon>Bdelloidea</taxon>
        <taxon>Adinetida</taxon>
        <taxon>Adinetidae</taxon>
        <taxon>Adineta</taxon>
    </lineage>
</organism>
<evidence type="ECO:0000256" key="8">
    <source>
        <dbReference type="ARBA" id="ARBA00023242"/>
    </source>
</evidence>
<evidence type="ECO:0000256" key="6">
    <source>
        <dbReference type="ARBA" id="ARBA00022840"/>
    </source>
</evidence>
<dbReference type="Pfam" id="PF07728">
    <property type="entry name" value="AAA_5"/>
    <property type="match status" value="6"/>
</dbReference>
<gene>
    <name evidence="12" type="ORF">IZO911_LOCUS16186</name>
    <name evidence="13" type="ORF">KXQ929_LOCUS13804</name>
</gene>
<dbReference type="SUPFAM" id="SSF52540">
    <property type="entry name" value="P-loop containing nucleoside triphosphate hydrolases"/>
    <property type="match status" value="6"/>
</dbReference>
<dbReference type="PANTHER" id="PTHR48103:SF2">
    <property type="entry name" value="MIDASIN"/>
    <property type="match status" value="1"/>
</dbReference>
<dbReference type="Proteomes" id="UP000663860">
    <property type="component" value="Unassembled WGS sequence"/>
</dbReference>